<name>A0ABD3MRL7_9STRA</name>
<dbReference type="Gene3D" id="1.10.1300.10">
    <property type="entry name" value="3'5'-cyclic nucleotide phosphodiesterase, catalytic domain"/>
    <property type="match status" value="1"/>
</dbReference>
<feature type="binding site" evidence="5">
    <location>
        <position position="323"/>
    </location>
    <ligand>
        <name>Zn(2+)</name>
        <dbReference type="ChEBI" id="CHEBI:29105"/>
        <label>1</label>
    </ligand>
</feature>
<dbReference type="InterPro" id="IPR023174">
    <property type="entry name" value="PDEase_CS"/>
</dbReference>
<dbReference type="AlphaFoldDB" id="A0ABD3MRL7"/>
<dbReference type="EC" id="3.1.4.-" evidence="6"/>
<dbReference type="GO" id="GO:0046872">
    <property type="term" value="F:metal ion binding"/>
    <property type="evidence" value="ECO:0007669"/>
    <property type="project" value="UniProtKB-KW"/>
</dbReference>
<proteinExistence type="inferred from homology"/>
<feature type="active site" description="Proton donor" evidence="3">
    <location>
        <position position="280"/>
    </location>
</feature>
<dbReference type="GO" id="GO:0016787">
    <property type="term" value="F:hydrolase activity"/>
    <property type="evidence" value="ECO:0007669"/>
    <property type="project" value="UniProtKB-KW"/>
</dbReference>
<dbReference type="InterPro" id="IPR003607">
    <property type="entry name" value="HD/PDEase_dom"/>
</dbReference>
<comment type="similarity">
    <text evidence="6">Belongs to the cyclic nucleotide phosphodiesterase family.</text>
</comment>
<comment type="caution">
    <text evidence="8">The sequence shown here is derived from an EMBL/GenBank/DDBJ whole genome shotgun (WGS) entry which is preliminary data.</text>
</comment>
<feature type="binding site" evidence="5">
    <location>
        <position position="442"/>
    </location>
    <ligand>
        <name>Zn(2+)</name>
        <dbReference type="ChEBI" id="CHEBI:29105"/>
        <label>1</label>
    </ligand>
</feature>
<feature type="binding site" evidence="4">
    <location>
        <position position="493"/>
    </location>
    <ligand>
        <name>AMP</name>
        <dbReference type="ChEBI" id="CHEBI:456215"/>
    </ligand>
</feature>
<dbReference type="InterPro" id="IPR002073">
    <property type="entry name" value="PDEase_catalytic_dom"/>
</dbReference>
<organism evidence="8 9">
    <name type="scientific">Cyclotella atomus</name>
    <dbReference type="NCBI Taxonomy" id="382360"/>
    <lineage>
        <taxon>Eukaryota</taxon>
        <taxon>Sar</taxon>
        <taxon>Stramenopiles</taxon>
        <taxon>Ochrophyta</taxon>
        <taxon>Bacillariophyta</taxon>
        <taxon>Coscinodiscophyceae</taxon>
        <taxon>Thalassiosirophycidae</taxon>
        <taxon>Stephanodiscales</taxon>
        <taxon>Stephanodiscaceae</taxon>
        <taxon>Cyclotella</taxon>
    </lineage>
</organism>
<feature type="domain" description="PDEase" evidence="7">
    <location>
        <begin position="178"/>
        <end position="537"/>
    </location>
</feature>
<dbReference type="InterPro" id="IPR036971">
    <property type="entry name" value="PDEase_catalytic_dom_sf"/>
</dbReference>
<feature type="binding site" evidence="4">
    <location>
        <position position="442"/>
    </location>
    <ligand>
        <name>AMP</name>
        <dbReference type="ChEBI" id="CHEBI:456215"/>
    </ligand>
</feature>
<evidence type="ECO:0000256" key="5">
    <source>
        <dbReference type="PIRSR" id="PIRSR623088-3"/>
    </source>
</evidence>
<accession>A0ABD3MRL7</accession>
<evidence type="ECO:0000256" key="1">
    <source>
        <dbReference type="ARBA" id="ARBA00022723"/>
    </source>
</evidence>
<keyword evidence="1 5" id="KW-0479">Metal-binding</keyword>
<dbReference type="SUPFAM" id="SSF109604">
    <property type="entry name" value="HD-domain/PDEase-like"/>
    <property type="match status" value="1"/>
</dbReference>
<keyword evidence="9" id="KW-1185">Reference proteome</keyword>
<evidence type="ECO:0000313" key="9">
    <source>
        <dbReference type="Proteomes" id="UP001530400"/>
    </source>
</evidence>
<evidence type="ECO:0000256" key="6">
    <source>
        <dbReference type="RuleBase" id="RU363067"/>
    </source>
</evidence>
<gene>
    <name evidence="8" type="ORF">ACHAWO_013962</name>
</gene>
<protein>
    <recommendedName>
        <fullName evidence="6">Phosphodiesterase</fullName>
        <ecNumber evidence="6">3.1.4.-</ecNumber>
    </recommendedName>
</protein>
<comment type="cofactor">
    <cofactor evidence="6">
        <name>a divalent metal cation</name>
        <dbReference type="ChEBI" id="CHEBI:60240"/>
    </cofactor>
    <text evidence="6">Binds 2 divalent metal cations per subunit. Site 1 may preferentially bind zinc ions, while site 2 has a preference for magnesium and/or manganese ions.</text>
</comment>
<dbReference type="EMBL" id="JALLPJ020001382">
    <property type="protein sequence ID" value="KAL3766615.1"/>
    <property type="molecule type" value="Genomic_DNA"/>
</dbReference>
<evidence type="ECO:0000256" key="4">
    <source>
        <dbReference type="PIRSR" id="PIRSR623088-2"/>
    </source>
</evidence>
<feature type="binding site" evidence="4">
    <location>
        <begin position="280"/>
        <end position="284"/>
    </location>
    <ligand>
        <name>AMP</name>
        <dbReference type="ChEBI" id="CHEBI:456215"/>
    </ligand>
</feature>
<dbReference type="Pfam" id="PF00233">
    <property type="entry name" value="PDEase_I"/>
    <property type="match status" value="1"/>
</dbReference>
<evidence type="ECO:0000256" key="3">
    <source>
        <dbReference type="PIRSR" id="PIRSR623088-1"/>
    </source>
</evidence>
<feature type="binding site" evidence="5">
    <location>
        <position position="322"/>
    </location>
    <ligand>
        <name>Zn(2+)</name>
        <dbReference type="ChEBI" id="CHEBI:29105"/>
        <label>1</label>
    </ligand>
</feature>
<evidence type="ECO:0000313" key="8">
    <source>
        <dbReference type="EMBL" id="KAL3766615.1"/>
    </source>
</evidence>
<keyword evidence="2 6" id="KW-0378">Hydrolase</keyword>
<evidence type="ECO:0000259" key="7">
    <source>
        <dbReference type="PROSITE" id="PS51845"/>
    </source>
</evidence>
<dbReference type="InterPro" id="IPR023088">
    <property type="entry name" value="PDEase"/>
</dbReference>
<dbReference type="CDD" id="cd00077">
    <property type="entry name" value="HDc"/>
    <property type="match status" value="1"/>
</dbReference>
<dbReference type="PROSITE" id="PS00126">
    <property type="entry name" value="PDEASE_I_1"/>
    <property type="match status" value="1"/>
</dbReference>
<dbReference type="PRINTS" id="PR00387">
    <property type="entry name" value="PDIESTERASE1"/>
</dbReference>
<feature type="binding site" evidence="5">
    <location>
        <position position="323"/>
    </location>
    <ligand>
        <name>Zn(2+)</name>
        <dbReference type="ChEBI" id="CHEBI:29105"/>
        <label>2</label>
    </ligand>
</feature>
<reference evidence="8 9" key="1">
    <citation type="submission" date="2024-10" db="EMBL/GenBank/DDBJ databases">
        <title>Updated reference genomes for cyclostephanoid diatoms.</title>
        <authorList>
            <person name="Roberts W.R."/>
            <person name="Alverson A.J."/>
        </authorList>
    </citation>
    <scope>NUCLEOTIDE SEQUENCE [LARGE SCALE GENOMIC DNA]</scope>
    <source>
        <strain evidence="8 9">AJA010-31</strain>
    </source>
</reference>
<dbReference type="Proteomes" id="UP001530400">
    <property type="component" value="Unassembled WGS sequence"/>
</dbReference>
<dbReference type="PROSITE" id="PS51845">
    <property type="entry name" value="PDEASE_I_2"/>
    <property type="match status" value="1"/>
</dbReference>
<sequence length="537" mass="59854">MSSLNASHLGSIHSSISSFRPTFISPRRRTTLTRERQRSALTNSRGCRSISSSIYTASKFSLEECVAEIESILDDPGISTLLNSNQTNAIEGLRDRINQCQQLLAPRETDGGGCVTNIPAKVLENLDDANCGFLASNFGGLKLSESQVTLFESIVDNEEVCGRMDDLQLYAPAEWDRLSEDVKRKLADTLSLKNLDRWDFDILDVVENVERGSVLVIVGWAILASPDAQRVILSSIDKDYDGDGSWGGYNFASSLGVNHEKLCSFLRSLESQYDCTEKYHNNIHAADVTQTLHSMIRMGAQEFSNALNPLDIYSILLAAAAHDVGHPGTNNMYQVNAQTNLAIVYNDKSPLENMHASKSSQIIKQLGLLDNFSSEQQTHARSRMILAILGTDMSHHFNEVSYMEEFISQFEVDGVNWYDYVNTEENSTAIQNVLNYMIHLADISNPTKTKSLAVYWAECALSEFFAQGDLEKVGNLPVSPLCDREKTNLASSQRDFIRFVVLPSYEVLGRILPGVADEVLPRIKENLGYWESRCQTD</sequence>
<feature type="binding site" evidence="5">
    <location>
        <position position="284"/>
    </location>
    <ligand>
        <name>Zn(2+)</name>
        <dbReference type="ChEBI" id="CHEBI:29105"/>
        <label>1</label>
    </ligand>
</feature>
<evidence type="ECO:0000256" key="2">
    <source>
        <dbReference type="ARBA" id="ARBA00022801"/>
    </source>
</evidence>
<dbReference type="PANTHER" id="PTHR11347">
    <property type="entry name" value="CYCLIC NUCLEOTIDE PHOSPHODIESTERASE"/>
    <property type="match status" value="1"/>
</dbReference>
<feature type="binding site" evidence="4">
    <location>
        <position position="323"/>
    </location>
    <ligand>
        <name>AMP</name>
        <dbReference type="ChEBI" id="CHEBI:456215"/>
    </ligand>
</feature>